<proteinExistence type="predicted"/>
<name>A0ABD0ZWE1_CARAN</name>
<reference evidence="3 4" key="1">
    <citation type="submission" date="2024-04" db="EMBL/GenBank/DDBJ databases">
        <title>Genome assembly C_amara_ONT_v2.</title>
        <authorList>
            <person name="Yant L."/>
            <person name="Moore C."/>
            <person name="Slenker M."/>
        </authorList>
    </citation>
    <scope>NUCLEOTIDE SEQUENCE [LARGE SCALE GENOMIC DNA]</scope>
    <source>
        <tissue evidence="3">Leaf</tissue>
    </source>
</reference>
<evidence type="ECO:0000259" key="2">
    <source>
        <dbReference type="SMART" id="SM00256"/>
    </source>
</evidence>
<dbReference type="EMBL" id="JBANAX010000657">
    <property type="protein sequence ID" value="KAL1198932.1"/>
    <property type="molecule type" value="Genomic_DNA"/>
</dbReference>
<dbReference type="InterPro" id="IPR050354">
    <property type="entry name" value="F-box/kelch-repeat_ARATH"/>
</dbReference>
<sequence length="376" mass="42127">MSSPEKKTKPPTKQSPESNPNPSLPNDLVVSCLARVSRLHYPTLSLVSKTFQSLIASPDLYKTRSLLNRTESCLYVCLEFLSDPNPRWFTLCQKPNQTLTKEKSSGYALIPISIPNSPHVQYDRGLVAVGSNIYAIGGTIENADSSSVSILDCRTHMWHEAPSMWMKRNQPAANVLDGKIYVAGGFKDFDDSNWMELFDLKTQTWELAKRCKSRVFKSTVLEGEIYTSGDKGVAYKPKEDRWEAVPVGKYLRLDVGWGLICNCVIDNVLYCYNHSVAGIQHYNSGIRCWIDLKGLEGLPKFAGYCNVKLVDYGGKMAIFWNTCLPSSSYKSKSIWCAVISLEKSKTKEIWGKIEWLDVVLTVPHTSKFVAALAAIL</sequence>
<evidence type="ECO:0000313" key="4">
    <source>
        <dbReference type="Proteomes" id="UP001558713"/>
    </source>
</evidence>
<organism evidence="3 4">
    <name type="scientific">Cardamine amara subsp. amara</name>
    <dbReference type="NCBI Taxonomy" id="228776"/>
    <lineage>
        <taxon>Eukaryota</taxon>
        <taxon>Viridiplantae</taxon>
        <taxon>Streptophyta</taxon>
        <taxon>Embryophyta</taxon>
        <taxon>Tracheophyta</taxon>
        <taxon>Spermatophyta</taxon>
        <taxon>Magnoliopsida</taxon>
        <taxon>eudicotyledons</taxon>
        <taxon>Gunneridae</taxon>
        <taxon>Pentapetalae</taxon>
        <taxon>rosids</taxon>
        <taxon>malvids</taxon>
        <taxon>Brassicales</taxon>
        <taxon>Brassicaceae</taxon>
        <taxon>Cardamineae</taxon>
        <taxon>Cardamine</taxon>
    </lineage>
</organism>
<evidence type="ECO:0000256" key="1">
    <source>
        <dbReference type="SAM" id="MobiDB-lite"/>
    </source>
</evidence>
<dbReference type="Gene3D" id="2.120.10.80">
    <property type="entry name" value="Kelch-type beta propeller"/>
    <property type="match status" value="1"/>
</dbReference>
<dbReference type="SMART" id="SM00612">
    <property type="entry name" value="Kelch"/>
    <property type="match status" value="2"/>
</dbReference>
<dbReference type="SUPFAM" id="SSF81383">
    <property type="entry name" value="F-box domain"/>
    <property type="match status" value="1"/>
</dbReference>
<dbReference type="InterPro" id="IPR006652">
    <property type="entry name" value="Kelch_1"/>
</dbReference>
<evidence type="ECO:0000313" key="3">
    <source>
        <dbReference type="EMBL" id="KAL1198932.1"/>
    </source>
</evidence>
<dbReference type="PANTHER" id="PTHR24414:SF184">
    <property type="entry name" value="GALACTOSE OXIDASE_KELCH REPEAT SUPERFAMILY PROTEIN"/>
    <property type="match status" value="1"/>
</dbReference>
<dbReference type="SUPFAM" id="SSF117281">
    <property type="entry name" value="Kelch motif"/>
    <property type="match status" value="1"/>
</dbReference>
<comment type="caution">
    <text evidence="3">The sequence shown here is derived from an EMBL/GenBank/DDBJ whole genome shotgun (WGS) entry which is preliminary data.</text>
</comment>
<feature type="domain" description="F-box" evidence="2">
    <location>
        <begin position="24"/>
        <end position="64"/>
    </location>
</feature>
<accession>A0ABD0ZWE1</accession>
<gene>
    <name evidence="3" type="ORF">V5N11_008550</name>
</gene>
<dbReference type="InterPro" id="IPR001810">
    <property type="entry name" value="F-box_dom"/>
</dbReference>
<dbReference type="SMART" id="SM00256">
    <property type="entry name" value="FBOX"/>
    <property type="match status" value="1"/>
</dbReference>
<dbReference type="InterPro" id="IPR057499">
    <property type="entry name" value="Kelch_FKB95"/>
</dbReference>
<dbReference type="InterPro" id="IPR036047">
    <property type="entry name" value="F-box-like_dom_sf"/>
</dbReference>
<feature type="region of interest" description="Disordered" evidence="1">
    <location>
        <begin position="1"/>
        <end position="24"/>
    </location>
</feature>
<dbReference type="PANTHER" id="PTHR24414">
    <property type="entry name" value="F-BOX/KELCH-REPEAT PROTEIN SKIP4"/>
    <property type="match status" value="1"/>
</dbReference>
<dbReference type="InterPro" id="IPR015915">
    <property type="entry name" value="Kelch-typ_b-propeller"/>
</dbReference>
<dbReference type="Pfam" id="PF25210">
    <property type="entry name" value="Kelch_FKB95"/>
    <property type="match status" value="1"/>
</dbReference>
<dbReference type="Proteomes" id="UP001558713">
    <property type="component" value="Unassembled WGS sequence"/>
</dbReference>
<dbReference type="CDD" id="cd22152">
    <property type="entry name" value="F-box_AtAFR-like"/>
    <property type="match status" value="1"/>
</dbReference>
<dbReference type="AlphaFoldDB" id="A0ABD0ZWE1"/>
<keyword evidence="4" id="KW-1185">Reference proteome</keyword>
<feature type="compositionally biased region" description="Low complexity" evidence="1">
    <location>
        <begin position="11"/>
        <end position="24"/>
    </location>
</feature>
<protein>
    <submittedName>
        <fullName evidence="3">F-box/kelch-repeat protein</fullName>
    </submittedName>
</protein>
<dbReference type="Pfam" id="PF00646">
    <property type="entry name" value="F-box"/>
    <property type="match status" value="1"/>
</dbReference>